<evidence type="ECO:0008006" key="4">
    <source>
        <dbReference type="Google" id="ProtNLM"/>
    </source>
</evidence>
<feature type="non-terminal residue" evidence="2">
    <location>
        <position position="82"/>
    </location>
</feature>
<reference evidence="2 3" key="1">
    <citation type="submission" date="2023-05" db="EMBL/GenBank/DDBJ databases">
        <title>Draft genome sequence of Streptomyces sp. B-S-A12 isolated from a cave soil in Thailand.</title>
        <authorList>
            <person name="Chamroensaksri N."/>
            <person name="Muangham S."/>
        </authorList>
    </citation>
    <scope>NUCLEOTIDE SEQUENCE [LARGE SCALE GENOMIC DNA]</scope>
    <source>
        <strain evidence="2 3">B-S-A12</strain>
    </source>
</reference>
<dbReference type="Pfam" id="PF01674">
    <property type="entry name" value="Lipase_2"/>
    <property type="match status" value="1"/>
</dbReference>
<keyword evidence="1" id="KW-0732">Signal</keyword>
<protein>
    <recommendedName>
        <fullName evidence="4">Lipase</fullName>
    </recommendedName>
</protein>
<evidence type="ECO:0000313" key="2">
    <source>
        <dbReference type="EMBL" id="MDI3422739.1"/>
    </source>
</evidence>
<dbReference type="EMBL" id="JASCIS010000041">
    <property type="protein sequence ID" value="MDI3422739.1"/>
    <property type="molecule type" value="Genomic_DNA"/>
</dbReference>
<feature type="chain" id="PRO_5045841028" description="Lipase" evidence="1">
    <location>
        <begin position="35"/>
        <end position="82"/>
    </location>
</feature>
<dbReference type="SUPFAM" id="SSF53474">
    <property type="entry name" value="alpha/beta-Hydrolases"/>
    <property type="match status" value="1"/>
</dbReference>
<dbReference type="Gene3D" id="3.40.50.1820">
    <property type="entry name" value="alpha/beta hydrolase"/>
    <property type="match status" value="1"/>
</dbReference>
<proteinExistence type="predicted"/>
<dbReference type="Proteomes" id="UP001237105">
    <property type="component" value="Unassembled WGS sequence"/>
</dbReference>
<feature type="signal peptide" evidence="1">
    <location>
        <begin position="1"/>
        <end position="34"/>
    </location>
</feature>
<gene>
    <name evidence="2" type="ORF">QIT00_30080</name>
</gene>
<evidence type="ECO:0000313" key="3">
    <source>
        <dbReference type="Proteomes" id="UP001237105"/>
    </source>
</evidence>
<comment type="caution">
    <text evidence="2">The sequence shown here is derived from an EMBL/GenBank/DDBJ whole genome shotgun (WGS) entry which is preliminary data.</text>
</comment>
<dbReference type="InterPro" id="IPR002918">
    <property type="entry name" value="Lipase_EstA/Esterase_EstB"/>
</dbReference>
<evidence type="ECO:0000256" key="1">
    <source>
        <dbReference type="SAM" id="SignalP"/>
    </source>
</evidence>
<sequence length="82" mass="8871">MPRSRSALRRPYASPLLVAAALLAQIPAATGAVADTAERRPVVFVHGYNADPGVWGSLRDDFRAAGYAEDELYSWGYDTSQS</sequence>
<dbReference type="InterPro" id="IPR029058">
    <property type="entry name" value="AB_hydrolase_fold"/>
</dbReference>
<dbReference type="RefSeq" id="WP_408909887.1">
    <property type="nucleotide sequence ID" value="NZ_JASCIS010000041.1"/>
</dbReference>
<name>A0ABT6T6T6_9ACTN</name>
<keyword evidence="3" id="KW-1185">Reference proteome</keyword>
<organism evidence="2 3">
    <name type="scientific">Streptomyces luteolus</name>
    <dbReference type="NCBI Taxonomy" id="3043615"/>
    <lineage>
        <taxon>Bacteria</taxon>
        <taxon>Bacillati</taxon>
        <taxon>Actinomycetota</taxon>
        <taxon>Actinomycetes</taxon>
        <taxon>Kitasatosporales</taxon>
        <taxon>Streptomycetaceae</taxon>
        <taxon>Streptomyces</taxon>
    </lineage>
</organism>
<accession>A0ABT6T6T6</accession>